<sequence>KWGLVLSESATSIQAINCRNDSLYSSLNNGGNQILRYLKNHKRCIIIAQGFYKWSRERKSERMPYLIKRKDEQLLLLAGLYNKVQCEYGDTLYTYTIITTSSSKFLSFINGRMPVIMENESDYLAKWLDPNIHWDSELEKLLEPYDGDYPVSQDVGNASNDDPSLINPVKRADITNFFPVKNDESKDVNVSSSKQMVKQDDGEDVKGSTSIISIIPARRPLDESKNNIERDEFLLNEESHLKRLCALPHSLPAENPSNNGASSTEQLQTSLPNTISRKKSTLNFIVQKPKSLEMKSMTKTTNVSPPKDKCLKQKPKAKNKADGTAKITNYFLK</sequence>
<proteinExistence type="predicted"/>
<reference evidence="1" key="1">
    <citation type="submission" date="2021-06" db="EMBL/GenBank/DDBJ databases">
        <authorList>
            <person name="Kallberg Y."/>
            <person name="Tangrot J."/>
            <person name="Rosling A."/>
        </authorList>
    </citation>
    <scope>NUCLEOTIDE SEQUENCE</scope>
    <source>
        <strain evidence="1">MA461A</strain>
    </source>
</reference>
<protein>
    <submittedName>
        <fullName evidence="1">31976_t:CDS:1</fullName>
    </submittedName>
</protein>
<feature type="non-terminal residue" evidence="1">
    <location>
        <position position="1"/>
    </location>
</feature>
<evidence type="ECO:0000313" key="1">
    <source>
        <dbReference type="EMBL" id="CAG8763313.1"/>
    </source>
</evidence>
<evidence type="ECO:0000313" key="2">
    <source>
        <dbReference type="Proteomes" id="UP000789920"/>
    </source>
</evidence>
<gene>
    <name evidence="1" type="ORF">RPERSI_LOCUS15488</name>
</gene>
<keyword evidence="2" id="KW-1185">Reference proteome</keyword>
<accession>A0ACA9QTR7</accession>
<comment type="caution">
    <text evidence="1">The sequence shown here is derived from an EMBL/GenBank/DDBJ whole genome shotgun (WGS) entry which is preliminary data.</text>
</comment>
<dbReference type="EMBL" id="CAJVQC010037250">
    <property type="protein sequence ID" value="CAG8763313.1"/>
    <property type="molecule type" value="Genomic_DNA"/>
</dbReference>
<name>A0ACA9QTR7_9GLOM</name>
<organism evidence="1 2">
    <name type="scientific">Racocetra persica</name>
    <dbReference type="NCBI Taxonomy" id="160502"/>
    <lineage>
        <taxon>Eukaryota</taxon>
        <taxon>Fungi</taxon>
        <taxon>Fungi incertae sedis</taxon>
        <taxon>Mucoromycota</taxon>
        <taxon>Glomeromycotina</taxon>
        <taxon>Glomeromycetes</taxon>
        <taxon>Diversisporales</taxon>
        <taxon>Gigasporaceae</taxon>
        <taxon>Racocetra</taxon>
    </lineage>
</organism>
<dbReference type="Proteomes" id="UP000789920">
    <property type="component" value="Unassembled WGS sequence"/>
</dbReference>